<dbReference type="Proteomes" id="UP000554286">
    <property type="component" value="Unassembled WGS sequence"/>
</dbReference>
<name>A0A7W6RFN4_9PROT</name>
<comment type="similarity">
    <text evidence="7">Belongs to the binding-protein-dependent transport system permease family.</text>
</comment>
<comment type="subcellular location">
    <subcellularLocation>
        <location evidence="1 7">Cell membrane</location>
        <topology evidence="1 7">Multi-pass membrane protein</topology>
    </subcellularLocation>
</comment>
<evidence type="ECO:0000259" key="8">
    <source>
        <dbReference type="PROSITE" id="PS50928"/>
    </source>
</evidence>
<evidence type="ECO:0000256" key="4">
    <source>
        <dbReference type="ARBA" id="ARBA00022692"/>
    </source>
</evidence>
<dbReference type="InterPro" id="IPR045621">
    <property type="entry name" value="BPD_transp_1_N"/>
</dbReference>
<accession>A0A7W6RFN4</accession>
<dbReference type="PANTHER" id="PTHR43163">
    <property type="entry name" value="DIPEPTIDE TRANSPORT SYSTEM PERMEASE PROTEIN DPPB-RELATED"/>
    <property type="match status" value="1"/>
</dbReference>
<evidence type="ECO:0000313" key="9">
    <source>
        <dbReference type="EMBL" id="MBB4267149.1"/>
    </source>
</evidence>
<proteinExistence type="inferred from homology"/>
<keyword evidence="10" id="KW-1185">Reference proteome</keyword>
<dbReference type="Pfam" id="PF19300">
    <property type="entry name" value="BPD_transp_1_N"/>
    <property type="match status" value="1"/>
</dbReference>
<evidence type="ECO:0000256" key="5">
    <source>
        <dbReference type="ARBA" id="ARBA00022989"/>
    </source>
</evidence>
<dbReference type="EMBL" id="JACIGK010000022">
    <property type="protein sequence ID" value="MBB4267149.1"/>
    <property type="molecule type" value="Genomic_DNA"/>
</dbReference>
<keyword evidence="6 7" id="KW-0472">Membrane</keyword>
<protein>
    <submittedName>
        <fullName evidence="9">Peptide/nickel transport system permease protein</fullName>
    </submittedName>
</protein>
<comment type="caution">
    <text evidence="9">The sequence shown here is derived from an EMBL/GenBank/DDBJ whole genome shotgun (WGS) entry which is preliminary data.</text>
</comment>
<dbReference type="Gene3D" id="1.10.3720.10">
    <property type="entry name" value="MetI-like"/>
    <property type="match status" value="1"/>
</dbReference>
<feature type="transmembrane region" description="Helical" evidence="7">
    <location>
        <begin position="293"/>
        <end position="315"/>
    </location>
</feature>
<evidence type="ECO:0000256" key="2">
    <source>
        <dbReference type="ARBA" id="ARBA00022448"/>
    </source>
</evidence>
<organism evidence="9 10">
    <name type="scientific">Roseospira visakhapatnamensis</name>
    <dbReference type="NCBI Taxonomy" id="390880"/>
    <lineage>
        <taxon>Bacteria</taxon>
        <taxon>Pseudomonadati</taxon>
        <taxon>Pseudomonadota</taxon>
        <taxon>Alphaproteobacteria</taxon>
        <taxon>Rhodospirillales</taxon>
        <taxon>Rhodospirillaceae</taxon>
        <taxon>Roseospira</taxon>
    </lineage>
</organism>
<feature type="transmembrane region" description="Helical" evidence="7">
    <location>
        <begin position="12"/>
        <end position="29"/>
    </location>
</feature>
<dbReference type="GO" id="GO:0005886">
    <property type="term" value="C:plasma membrane"/>
    <property type="evidence" value="ECO:0007669"/>
    <property type="project" value="UniProtKB-SubCell"/>
</dbReference>
<feature type="transmembrane region" description="Helical" evidence="7">
    <location>
        <begin position="135"/>
        <end position="156"/>
    </location>
</feature>
<dbReference type="CDD" id="cd06261">
    <property type="entry name" value="TM_PBP2"/>
    <property type="match status" value="1"/>
</dbReference>
<sequence length="329" mass="36277">MAIVAFLIKRLLQAVLVMFVISLIGFSIQDNLGDPLRELVGQAVSEAEREALRDRMGLNDPFLEQYWRFLGNAVQGDLGVSYHFKRPALDVIADKFPATVDLVIGAAIIIVLVSVPLGCWCAIQPRSWLSQAAMGASIVGISIPVFLTAIFLIYLFSVNLGWLPSFGRGESLVEIVPGWKTGFLTGEGISHLVLPSIALSSIFLPLFIRLIRSEMMEVLEQDYIRYAWAKGLAPRRVWFLHAFKNTLLPVITVGGVQIGLMLAYTILTETVFQWPGLGFMFIEAVTRVDTPLIIAYIIVVGLIFVVTNTVVDLIYTLVNPTVRLVGAPS</sequence>
<dbReference type="AlphaFoldDB" id="A0A7W6RFN4"/>
<evidence type="ECO:0000256" key="6">
    <source>
        <dbReference type="ARBA" id="ARBA00023136"/>
    </source>
</evidence>
<dbReference type="GO" id="GO:0055085">
    <property type="term" value="P:transmembrane transport"/>
    <property type="evidence" value="ECO:0007669"/>
    <property type="project" value="InterPro"/>
</dbReference>
<feature type="transmembrane region" description="Helical" evidence="7">
    <location>
        <begin position="102"/>
        <end position="123"/>
    </location>
</feature>
<evidence type="ECO:0000256" key="1">
    <source>
        <dbReference type="ARBA" id="ARBA00004651"/>
    </source>
</evidence>
<evidence type="ECO:0000256" key="7">
    <source>
        <dbReference type="RuleBase" id="RU363032"/>
    </source>
</evidence>
<feature type="transmembrane region" description="Helical" evidence="7">
    <location>
        <begin position="246"/>
        <end position="267"/>
    </location>
</feature>
<keyword evidence="5 7" id="KW-1133">Transmembrane helix</keyword>
<dbReference type="Pfam" id="PF00528">
    <property type="entry name" value="BPD_transp_1"/>
    <property type="match status" value="1"/>
</dbReference>
<dbReference type="RefSeq" id="WP_221238471.1">
    <property type="nucleotide sequence ID" value="NZ_JACIGK010000022.1"/>
</dbReference>
<gene>
    <name evidence="9" type="ORF">GGD89_002790</name>
</gene>
<reference evidence="9 10" key="1">
    <citation type="submission" date="2020-08" db="EMBL/GenBank/DDBJ databases">
        <title>Genome sequencing of Purple Non-Sulfur Bacteria from various extreme environments.</title>
        <authorList>
            <person name="Mayer M."/>
        </authorList>
    </citation>
    <scope>NUCLEOTIDE SEQUENCE [LARGE SCALE GENOMIC DNA]</scope>
    <source>
        <strain evidence="9 10">JA131</strain>
    </source>
</reference>
<keyword evidence="4 7" id="KW-0812">Transmembrane</keyword>
<dbReference type="PROSITE" id="PS50928">
    <property type="entry name" value="ABC_TM1"/>
    <property type="match status" value="1"/>
</dbReference>
<evidence type="ECO:0000313" key="10">
    <source>
        <dbReference type="Proteomes" id="UP000554286"/>
    </source>
</evidence>
<feature type="domain" description="ABC transmembrane type-1" evidence="8">
    <location>
        <begin position="96"/>
        <end position="315"/>
    </location>
</feature>
<dbReference type="InterPro" id="IPR000515">
    <property type="entry name" value="MetI-like"/>
</dbReference>
<dbReference type="PANTHER" id="PTHR43163:SF2">
    <property type="entry name" value="ABC TRANSPORTER PERMEASE PROTEIN"/>
    <property type="match status" value="1"/>
</dbReference>
<evidence type="ECO:0000256" key="3">
    <source>
        <dbReference type="ARBA" id="ARBA00022475"/>
    </source>
</evidence>
<dbReference type="InterPro" id="IPR035906">
    <property type="entry name" value="MetI-like_sf"/>
</dbReference>
<keyword evidence="3" id="KW-1003">Cell membrane</keyword>
<feature type="transmembrane region" description="Helical" evidence="7">
    <location>
        <begin position="189"/>
        <end position="208"/>
    </location>
</feature>
<dbReference type="SUPFAM" id="SSF161098">
    <property type="entry name" value="MetI-like"/>
    <property type="match status" value="1"/>
</dbReference>
<keyword evidence="2 7" id="KW-0813">Transport</keyword>